<evidence type="ECO:0000313" key="2">
    <source>
        <dbReference type="EnsemblPlants" id="OB06G32170.1"/>
    </source>
</evidence>
<feature type="signal peptide" evidence="1">
    <location>
        <begin position="1"/>
        <end position="21"/>
    </location>
</feature>
<keyword evidence="3" id="KW-1185">Reference proteome</keyword>
<feature type="chain" id="PRO_5003774973" evidence="1">
    <location>
        <begin position="22"/>
        <end position="102"/>
    </location>
</feature>
<dbReference type="OMA" id="GRTTMVQ"/>
<sequence length="102" mass="9902">MAAAAVLVVAVALGAAPAAHAFRTYVPAEDAGLLRSKGRTTMVQVDLTAVPAGAPRGGVDLVAFPGHAVDGAGDVPLSPAPAAGVDGLLPDSERAAADVILP</sequence>
<dbReference type="Proteomes" id="UP000006038">
    <property type="component" value="Chromosome 6"/>
</dbReference>
<reference evidence="2" key="2">
    <citation type="submission" date="2013-04" db="UniProtKB">
        <authorList>
            <consortium name="EnsemblPlants"/>
        </authorList>
    </citation>
    <scope>IDENTIFICATION</scope>
</reference>
<evidence type="ECO:0000256" key="1">
    <source>
        <dbReference type="SAM" id="SignalP"/>
    </source>
</evidence>
<dbReference type="AlphaFoldDB" id="J3MGS3"/>
<dbReference type="HOGENOM" id="CLU_2125122_0_0_1"/>
<protein>
    <submittedName>
        <fullName evidence="2">Uncharacterized protein</fullName>
    </submittedName>
</protein>
<evidence type="ECO:0000313" key="3">
    <source>
        <dbReference type="Proteomes" id="UP000006038"/>
    </source>
</evidence>
<name>J3MGS3_ORYBR</name>
<keyword evidence="1" id="KW-0732">Signal</keyword>
<dbReference type="EnsemblPlants" id="OB06G32170.1">
    <property type="protein sequence ID" value="OB06G32170.1"/>
    <property type="gene ID" value="OB06G32170"/>
</dbReference>
<dbReference type="Gramene" id="OB06G32170.1">
    <property type="protein sequence ID" value="OB06G32170.1"/>
    <property type="gene ID" value="OB06G32170"/>
</dbReference>
<accession>J3MGS3</accession>
<reference evidence="2" key="1">
    <citation type="journal article" date="2013" name="Nat. Commun.">
        <title>Whole-genome sequencing of Oryza brachyantha reveals mechanisms underlying Oryza genome evolution.</title>
        <authorList>
            <person name="Chen J."/>
            <person name="Huang Q."/>
            <person name="Gao D."/>
            <person name="Wang J."/>
            <person name="Lang Y."/>
            <person name="Liu T."/>
            <person name="Li B."/>
            <person name="Bai Z."/>
            <person name="Luis Goicoechea J."/>
            <person name="Liang C."/>
            <person name="Chen C."/>
            <person name="Zhang W."/>
            <person name="Sun S."/>
            <person name="Liao Y."/>
            <person name="Zhang X."/>
            <person name="Yang L."/>
            <person name="Song C."/>
            <person name="Wang M."/>
            <person name="Shi J."/>
            <person name="Liu G."/>
            <person name="Liu J."/>
            <person name="Zhou H."/>
            <person name="Zhou W."/>
            <person name="Yu Q."/>
            <person name="An N."/>
            <person name="Chen Y."/>
            <person name="Cai Q."/>
            <person name="Wang B."/>
            <person name="Liu B."/>
            <person name="Min J."/>
            <person name="Huang Y."/>
            <person name="Wu H."/>
            <person name="Li Z."/>
            <person name="Zhang Y."/>
            <person name="Yin Y."/>
            <person name="Song W."/>
            <person name="Jiang J."/>
            <person name="Jackson S.A."/>
            <person name="Wing R.A."/>
            <person name="Wang J."/>
            <person name="Chen M."/>
        </authorList>
    </citation>
    <scope>NUCLEOTIDE SEQUENCE [LARGE SCALE GENOMIC DNA]</scope>
    <source>
        <strain evidence="2">cv. IRGC 101232</strain>
    </source>
</reference>
<organism evidence="2">
    <name type="scientific">Oryza brachyantha</name>
    <name type="common">malo sina</name>
    <dbReference type="NCBI Taxonomy" id="4533"/>
    <lineage>
        <taxon>Eukaryota</taxon>
        <taxon>Viridiplantae</taxon>
        <taxon>Streptophyta</taxon>
        <taxon>Embryophyta</taxon>
        <taxon>Tracheophyta</taxon>
        <taxon>Spermatophyta</taxon>
        <taxon>Magnoliopsida</taxon>
        <taxon>Liliopsida</taxon>
        <taxon>Poales</taxon>
        <taxon>Poaceae</taxon>
        <taxon>BOP clade</taxon>
        <taxon>Oryzoideae</taxon>
        <taxon>Oryzeae</taxon>
        <taxon>Oryzinae</taxon>
        <taxon>Oryza</taxon>
    </lineage>
</organism>
<proteinExistence type="predicted"/>